<evidence type="ECO:0000256" key="11">
    <source>
        <dbReference type="ARBA" id="ARBA00023180"/>
    </source>
</evidence>
<evidence type="ECO:0000256" key="12">
    <source>
        <dbReference type="SAM" id="Phobius"/>
    </source>
</evidence>
<dbReference type="SUPFAM" id="SSF56436">
    <property type="entry name" value="C-type lectin-like"/>
    <property type="match status" value="1"/>
</dbReference>
<dbReference type="GeneID" id="106001086"/>
<sequence length="252" mass="28670">MSEEVTYADLNFQNSGKTQKIQELDTVEPKVCPLPSHLWVKIALGLTLLLLLLLLGLGILGIILYKLQNIQAELQRNVSLQQMGIVNSSEKIQNLSITVQTLATWLGHELRRKEPEHTCNPCAQNWIWHADACYLLHRVSGTWQNSVKSCADRNASLLKINHKDALDFVKSMGLYDYWLGASPRQDNTNYYVRVDDSIMSDIWLKNNTAGLNGIFCGYMAYNDHISYDYCFRHRYTICEKMAGPGQVESVRG</sequence>
<dbReference type="InterPro" id="IPR042916">
    <property type="entry name" value="CLEC12A/B"/>
</dbReference>
<evidence type="ECO:0000256" key="2">
    <source>
        <dbReference type="ARBA" id="ARBA00022475"/>
    </source>
</evidence>
<dbReference type="InterPro" id="IPR033992">
    <property type="entry name" value="NKR-like_CTLD"/>
</dbReference>
<evidence type="ECO:0000256" key="7">
    <source>
        <dbReference type="ARBA" id="ARBA00022989"/>
    </source>
</evidence>
<dbReference type="GO" id="GO:0030246">
    <property type="term" value="F:carbohydrate binding"/>
    <property type="evidence" value="ECO:0007669"/>
    <property type="project" value="UniProtKB-KW"/>
</dbReference>
<dbReference type="PANTHER" id="PTHR47647">
    <property type="entry name" value="C-TYPE LECTIN DOMAIN FAMILY 12 MEMBER B"/>
    <property type="match status" value="1"/>
</dbReference>
<proteinExistence type="predicted"/>
<dbReference type="InterPro" id="IPR001304">
    <property type="entry name" value="C-type_lectin-like"/>
</dbReference>
<evidence type="ECO:0000259" key="13">
    <source>
        <dbReference type="PROSITE" id="PS50041"/>
    </source>
</evidence>
<evidence type="ECO:0000256" key="6">
    <source>
        <dbReference type="ARBA" id="ARBA00022968"/>
    </source>
</evidence>
<keyword evidence="4 12" id="KW-0812">Transmembrane</keyword>
<evidence type="ECO:0000256" key="3">
    <source>
        <dbReference type="ARBA" id="ARBA00022553"/>
    </source>
</evidence>
<keyword evidence="8 12" id="KW-0472">Membrane</keyword>
<dbReference type="FunCoup" id="A0A1S3GTU2">
    <property type="interactions" value="28"/>
</dbReference>
<evidence type="ECO:0000256" key="10">
    <source>
        <dbReference type="ARBA" id="ARBA00023170"/>
    </source>
</evidence>
<dbReference type="InterPro" id="IPR016187">
    <property type="entry name" value="CTDL_fold"/>
</dbReference>
<dbReference type="GO" id="GO:0005886">
    <property type="term" value="C:plasma membrane"/>
    <property type="evidence" value="ECO:0007669"/>
    <property type="project" value="UniProtKB-SubCell"/>
</dbReference>
<dbReference type="AlphaFoldDB" id="A0A1S3GTU2"/>
<keyword evidence="3" id="KW-0597">Phosphoprotein</keyword>
<reference evidence="15" key="1">
    <citation type="submission" date="2025-08" db="UniProtKB">
        <authorList>
            <consortium name="RefSeq"/>
        </authorList>
    </citation>
    <scope>IDENTIFICATION</scope>
    <source>
        <tissue evidence="15">Kidney</tissue>
    </source>
</reference>
<evidence type="ECO:0000256" key="5">
    <source>
        <dbReference type="ARBA" id="ARBA00022734"/>
    </source>
</evidence>
<feature type="domain" description="C-type lectin" evidence="13">
    <location>
        <begin position="129"/>
        <end position="239"/>
    </location>
</feature>
<dbReference type="GO" id="GO:0030545">
    <property type="term" value="F:signaling receptor regulator activity"/>
    <property type="evidence" value="ECO:0007669"/>
    <property type="project" value="InterPro"/>
</dbReference>
<accession>A0A1S3GTU2</accession>
<name>A0A1S3GTU2_DIPOR</name>
<dbReference type="PROSITE" id="PS50041">
    <property type="entry name" value="C_TYPE_LECTIN_2"/>
    <property type="match status" value="1"/>
</dbReference>
<organism evidence="14 15">
    <name type="scientific">Dipodomys ordii</name>
    <name type="common">Ord's kangaroo rat</name>
    <dbReference type="NCBI Taxonomy" id="10020"/>
    <lineage>
        <taxon>Eukaryota</taxon>
        <taxon>Metazoa</taxon>
        <taxon>Chordata</taxon>
        <taxon>Craniata</taxon>
        <taxon>Vertebrata</taxon>
        <taxon>Euteleostomi</taxon>
        <taxon>Mammalia</taxon>
        <taxon>Eutheria</taxon>
        <taxon>Euarchontoglires</taxon>
        <taxon>Glires</taxon>
        <taxon>Rodentia</taxon>
        <taxon>Castorimorpha</taxon>
        <taxon>Heteromyidae</taxon>
        <taxon>Dipodomyinae</taxon>
        <taxon>Dipodomys</taxon>
    </lineage>
</organism>
<keyword evidence="5" id="KW-0430">Lectin</keyword>
<dbReference type="PANTHER" id="PTHR47647:SF2">
    <property type="entry name" value="C-TYPE LECTIN DOMAIN FAMILY 12 MEMBER A"/>
    <property type="match status" value="1"/>
</dbReference>
<keyword evidence="2" id="KW-1003">Cell membrane</keyword>
<dbReference type="InParanoid" id="A0A1S3GTU2"/>
<dbReference type="InterPro" id="IPR016186">
    <property type="entry name" value="C-type_lectin-like/link_sf"/>
</dbReference>
<keyword evidence="6" id="KW-0735">Signal-anchor</keyword>
<dbReference type="Gene3D" id="3.10.100.10">
    <property type="entry name" value="Mannose-Binding Protein A, subunit A"/>
    <property type="match status" value="1"/>
</dbReference>
<feature type="transmembrane region" description="Helical" evidence="12">
    <location>
        <begin position="42"/>
        <end position="65"/>
    </location>
</feature>
<evidence type="ECO:0000256" key="9">
    <source>
        <dbReference type="ARBA" id="ARBA00023157"/>
    </source>
</evidence>
<dbReference type="SMART" id="SM00034">
    <property type="entry name" value="CLECT"/>
    <property type="match status" value="1"/>
</dbReference>
<dbReference type="OrthoDB" id="10059571at2759"/>
<dbReference type="CDD" id="cd03593">
    <property type="entry name" value="CLECT_NK_receptors_like"/>
    <property type="match status" value="1"/>
</dbReference>
<keyword evidence="11" id="KW-0325">Glycoprotein</keyword>
<dbReference type="KEGG" id="dord:106001086"/>
<protein>
    <submittedName>
        <fullName evidence="15">C-type lectin domain family 12 member A-like</fullName>
    </submittedName>
</protein>
<dbReference type="Pfam" id="PF00059">
    <property type="entry name" value="Lectin_C"/>
    <property type="match status" value="1"/>
</dbReference>
<evidence type="ECO:0000313" key="15">
    <source>
        <dbReference type="RefSeq" id="XP_012891684.1"/>
    </source>
</evidence>
<dbReference type="Proteomes" id="UP000081671">
    <property type="component" value="Unplaced"/>
</dbReference>
<comment type="subcellular location">
    <subcellularLocation>
        <location evidence="1">Cell membrane</location>
        <topology evidence="1">Single-pass type II membrane protein</topology>
    </subcellularLocation>
</comment>
<keyword evidence="10" id="KW-0675">Receptor</keyword>
<evidence type="ECO:0000256" key="4">
    <source>
        <dbReference type="ARBA" id="ARBA00022692"/>
    </source>
</evidence>
<keyword evidence="9" id="KW-1015">Disulfide bond</keyword>
<evidence type="ECO:0000256" key="8">
    <source>
        <dbReference type="ARBA" id="ARBA00023136"/>
    </source>
</evidence>
<evidence type="ECO:0000313" key="14">
    <source>
        <dbReference type="Proteomes" id="UP000081671"/>
    </source>
</evidence>
<evidence type="ECO:0000256" key="1">
    <source>
        <dbReference type="ARBA" id="ARBA00004401"/>
    </source>
</evidence>
<keyword evidence="7 12" id="KW-1133">Transmembrane helix</keyword>
<dbReference type="RefSeq" id="XP_012891684.1">
    <property type="nucleotide sequence ID" value="XM_013036230.1"/>
</dbReference>
<gene>
    <name evidence="15" type="primary">LOC106001086</name>
</gene>
<keyword evidence="14" id="KW-1185">Reference proteome</keyword>